<proteinExistence type="predicted"/>
<sequence>SNPRMKYGRIAAAFNSAQSSTVSLWQCLRPRNSSVHCLRKLLFRYLIAKAVETTKVSFLRSSFHPFALAAIIKSSYYSCRSSLLEPENLAGLMIAAIISCSGSSSGS</sequence>
<dbReference type="AlphaFoldDB" id="A0A9N9KIR5"/>
<reference evidence="1" key="1">
    <citation type="submission" date="2021-06" db="EMBL/GenBank/DDBJ databases">
        <authorList>
            <person name="Kallberg Y."/>
            <person name="Tangrot J."/>
            <person name="Rosling A."/>
        </authorList>
    </citation>
    <scope>NUCLEOTIDE SEQUENCE</scope>
    <source>
        <strain evidence="1">MA453B</strain>
    </source>
</reference>
<organism evidence="1 2">
    <name type="scientific">Dentiscutata erythropus</name>
    <dbReference type="NCBI Taxonomy" id="1348616"/>
    <lineage>
        <taxon>Eukaryota</taxon>
        <taxon>Fungi</taxon>
        <taxon>Fungi incertae sedis</taxon>
        <taxon>Mucoromycota</taxon>
        <taxon>Glomeromycotina</taxon>
        <taxon>Glomeromycetes</taxon>
        <taxon>Diversisporales</taxon>
        <taxon>Gigasporaceae</taxon>
        <taxon>Dentiscutata</taxon>
    </lineage>
</organism>
<feature type="non-terminal residue" evidence="1">
    <location>
        <position position="107"/>
    </location>
</feature>
<evidence type="ECO:0000313" key="1">
    <source>
        <dbReference type="EMBL" id="CAG8829272.1"/>
    </source>
</evidence>
<dbReference type="Proteomes" id="UP000789405">
    <property type="component" value="Unassembled WGS sequence"/>
</dbReference>
<evidence type="ECO:0000313" key="2">
    <source>
        <dbReference type="Proteomes" id="UP000789405"/>
    </source>
</evidence>
<keyword evidence="2" id="KW-1185">Reference proteome</keyword>
<name>A0A9N9KIR5_9GLOM</name>
<accession>A0A9N9KIR5</accession>
<comment type="caution">
    <text evidence="1">The sequence shown here is derived from an EMBL/GenBank/DDBJ whole genome shotgun (WGS) entry which is preliminary data.</text>
</comment>
<protein>
    <submittedName>
        <fullName evidence="1">1646_t:CDS:1</fullName>
    </submittedName>
</protein>
<feature type="non-terminal residue" evidence="1">
    <location>
        <position position="1"/>
    </location>
</feature>
<dbReference type="EMBL" id="CAJVPY010072869">
    <property type="protein sequence ID" value="CAG8829272.1"/>
    <property type="molecule type" value="Genomic_DNA"/>
</dbReference>
<gene>
    <name evidence="1" type="ORF">DERYTH_LOCUS28652</name>
</gene>